<gene>
    <name evidence="2" type="ORF">L914_12110</name>
</gene>
<feature type="region of interest" description="Disordered" evidence="1">
    <location>
        <begin position="13"/>
        <end position="54"/>
    </location>
</feature>
<name>W2N383_PHYNI</name>
<evidence type="ECO:0000313" key="2">
    <source>
        <dbReference type="EMBL" id="ETM42179.1"/>
    </source>
</evidence>
<dbReference type="EMBL" id="KI693848">
    <property type="protein sequence ID" value="ETM42179.1"/>
    <property type="molecule type" value="Genomic_DNA"/>
</dbReference>
<evidence type="ECO:0000256" key="1">
    <source>
        <dbReference type="SAM" id="MobiDB-lite"/>
    </source>
</evidence>
<feature type="compositionally biased region" description="Basic and acidic residues" evidence="1">
    <location>
        <begin position="33"/>
        <end position="50"/>
    </location>
</feature>
<accession>W2N383</accession>
<dbReference type="AlphaFoldDB" id="W2N383"/>
<dbReference type="Proteomes" id="UP000054532">
    <property type="component" value="Unassembled WGS sequence"/>
</dbReference>
<reference evidence="2" key="1">
    <citation type="submission" date="2013-11" db="EMBL/GenBank/DDBJ databases">
        <title>The Genome Sequence of Phytophthora parasitica IAC_01/95.</title>
        <authorList>
            <consortium name="The Broad Institute Genomics Platform"/>
            <person name="Russ C."/>
            <person name="Tyler B."/>
            <person name="Panabieres F."/>
            <person name="Shan W."/>
            <person name="Tripathy S."/>
            <person name="Grunwald N."/>
            <person name="Machado M."/>
            <person name="Johnson C.S."/>
            <person name="Arredondo F."/>
            <person name="Hong C."/>
            <person name="Coffey M."/>
            <person name="Young S.K."/>
            <person name="Zeng Q."/>
            <person name="Gargeya S."/>
            <person name="Fitzgerald M."/>
            <person name="Abouelleil A."/>
            <person name="Alvarado L."/>
            <person name="Chapman S.B."/>
            <person name="Gainer-Dewar J."/>
            <person name="Goldberg J."/>
            <person name="Griggs A."/>
            <person name="Gujja S."/>
            <person name="Hansen M."/>
            <person name="Howarth C."/>
            <person name="Imamovic A."/>
            <person name="Ireland A."/>
            <person name="Larimer J."/>
            <person name="McCowan C."/>
            <person name="Murphy C."/>
            <person name="Pearson M."/>
            <person name="Poon T.W."/>
            <person name="Priest M."/>
            <person name="Roberts A."/>
            <person name="Saif S."/>
            <person name="Shea T."/>
            <person name="Sykes S."/>
            <person name="Wortman J."/>
            <person name="Nusbaum C."/>
            <person name="Birren B."/>
        </authorList>
    </citation>
    <scope>NUCLEOTIDE SEQUENCE [LARGE SCALE GENOMIC DNA]</scope>
    <source>
        <strain evidence="2">IAC_01/95</strain>
    </source>
</reference>
<sequence>MAFYGMIEAMAVNSSDEEASNETSDYGTKRCSPRRELDPKLDRKGVHRAEQPAGQKARTLVIKFVTLYELRGELLSKQFHYDRSL</sequence>
<proteinExistence type="predicted"/>
<protein>
    <submittedName>
        <fullName evidence="2">Uncharacterized protein</fullName>
    </submittedName>
</protein>
<organism evidence="2">
    <name type="scientific">Phytophthora nicotianae</name>
    <name type="common">Potato buckeye rot agent</name>
    <name type="synonym">Phytophthora parasitica</name>
    <dbReference type="NCBI Taxonomy" id="4792"/>
    <lineage>
        <taxon>Eukaryota</taxon>
        <taxon>Sar</taxon>
        <taxon>Stramenopiles</taxon>
        <taxon>Oomycota</taxon>
        <taxon>Peronosporomycetes</taxon>
        <taxon>Peronosporales</taxon>
        <taxon>Peronosporaceae</taxon>
        <taxon>Phytophthora</taxon>
    </lineage>
</organism>